<keyword evidence="2" id="KW-1185">Reference proteome</keyword>
<proteinExistence type="predicted"/>
<reference evidence="1 2" key="1">
    <citation type="submission" date="2012-09" db="EMBL/GenBank/DDBJ databases">
        <title>Genome Sequence of alkane-degrading Bacterium Alcanivorax sp. 6-D-6.</title>
        <authorList>
            <person name="Lai Q."/>
            <person name="Shao Z."/>
        </authorList>
    </citation>
    <scope>NUCLEOTIDE SEQUENCE [LARGE SCALE GENOMIC DNA]</scope>
    <source>
        <strain evidence="1 2">6-D-6</strain>
    </source>
</reference>
<dbReference type="Proteomes" id="UP000771797">
    <property type="component" value="Unassembled WGS sequence"/>
</dbReference>
<evidence type="ECO:0000313" key="1">
    <source>
        <dbReference type="EMBL" id="KAF0808552.1"/>
    </source>
</evidence>
<protein>
    <submittedName>
        <fullName evidence="1">Uncharacterized protein</fullName>
    </submittedName>
</protein>
<evidence type="ECO:0000313" key="2">
    <source>
        <dbReference type="Proteomes" id="UP000771797"/>
    </source>
</evidence>
<name>A0ABQ6YED7_9GAMM</name>
<comment type="caution">
    <text evidence="1">The sequence shown here is derived from an EMBL/GenBank/DDBJ whole genome shotgun (WGS) entry which is preliminary data.</text>
</comment>
<dbReference type="EMBL" id="AQPF01000001">
    <property type="protein sequence ID" value="KAF0808552.1"/>
    <property type="molecule type" value="Genomic_DNA"/>
</dbReference>
<organism evidence="1 2">
    <name type="scientific">Alcanivorax xiamenensis</name>
    <dbReference type="NCBI Taxonomy" id="1177156"/>
    <lineage>
        <taxon>Bacteria</taxon>
        <taxon>Pseudomonadati</taxon>
        <taxon>Pseudomonadota</taxon>
        <taxon>Gammaproteobacteria</taxon>
        <taxon>Oceanospirillales</taxon>
        <taxon>Alcanivoracaceae</taxon>
        <taxon>Alcanivorax</taxon>
    </lineage>
</organism>
<gene>
    <name evidence="1" type="ORF">A6D6_00261</name>
</gene>
<accession>A0ABQ6YED7</accession>
<sequence length="244" mass="28909">MPKEMDWKQRSKELDTLDIEIGFLISDSFYTGDPNNISQIQNKEYEDKNKLPGFKREAESIARTSEVMGHEEELTLFYRQIVEKAASHGKDFNSIRSYFWIRLWLRDKNEESTISFPWYDSLNEMQRFFFALESYNDPDKVYWDADQGWEIHVAADDIFFYFRQLDPDEGEEHENIKLPKDGLITAVYELNQRATSIIAALTKGVGVDVWSEHIKEARFGTHEWQPGDLINQKKRSFFSRLLRR</sequence>
<dbReference type="RefSeq" id="WP_133491054.1">
    <property type="nucleotide sequence ID" value="NZ_AQPF01000001.1"/>
</dbReference>